<name>A0A7V2B013_RHOMR</name>
<dbReference type="InterPro" id="IPR014127">
    <property type="entry name" value="CHP02757"/>
</dbReference>
<organism evidence="1">
    <name type="scientific">Rhodothermus marinus</name>
    <name type="common">Rhodothermus obamensis</name>
    <dbReference type="NCBI Taxonomy" id="29549"/>
    <lineage>
        <taxon>Bacteria</taxon>
        <taxon>Pseudomonadati</taxon>
        <taxon>Rhodothermota</taxon>
        <taxon>Rhodothermia</taxon>
        <taxon>Rhodothermales</taxon>
        <taxon>Rhodothermaceae</taxon>
        <taxon>Rhodothermus</taxon>
    </lineage>
</organism>
<dbReference type="AlphaFoldDB" id="A0A7V2B013"/>
<dbReference type="EMBL" id="DSGB01000004">
    <property type="protein sequence ID" value="HER95758.1"/>
    <property type="molecule type" value="Genomic_DNA"/>
</dbReference>
<comment type="caution">
    <text evidence="1">The sequence shown here is derived from an EMBL/GenBank/DDBJ whole genome shotgun (WGS) entry which is preliminary data.</text>
</comment>
<dbReference type="Pfam" id="PF09674">
    <property type="entry name" value="DUF2400"/>
    <property type="match status" value="1"/>
</dbReference>
<reference evidence="1" key="1">
    <citation type="journal article" date="2020" name="mSystems">
        <title>Genome- and Community-Level Interaction Insights into Carbon Utilization and Element Cycling Functions of Hydrothermarchaeota in Hydrothermal Sediment.</title>
        <authorList>
            <person name="Zhou Z."/>
            <person name="Liu Y."/>
            <person name="Xu W."/>
            <person name="Pan J."/>
            <person name="Luo Z.H."/>
            <person name="Li M."/>
        </authorList>
    </citation>
    <scope>NUCLEOTIDE SEQUENCE [LARGE SCALE GENOMIC DNA]</scope>
    <source>
        <strain evidence="1">SpSt-143</strain>
    </source>
</reference>
<evidence type="ECO:0000313" key="1">
    <source>
        <dbReference type="EMBL" id="HER95758.1"/>
    </source>
</evidence>
<proteinExistence type="predicted"/>
<protein>
    <submittedName>
        <fullName evidence="1">TIGR02757 family protein</fullName>
    </submittedName>
</protein>
<dbReference type="NCBIfam" id="TIGR02757">
    <property type="entry name" value="TIGR02757 family protein"/>
    <property type="match status" value="1"/>
</dbReference>
<sequence length="254" mass="28468">MDALFLEALVARYEQPAFIAQDPIAVVHAFDDPGDQEVIGLYAALLAWGRRTLILRKLEVLCACMDYQPYHFVRRFDPERDGHRLAAFCHRTFQPVDALWLTLNLQALLRRYGSVAAFVAQHLPSEAPDIAPALEALSQALCALPGTPARLRKHLPRPSSGSACKRLALYFRWMVRPGPVDLGLWETVSPRQLVLPLDVHVGRQARAWGLLTRPQNDWRAVQELTENCRKLCAEDPARYDFALFGAALYGAGVS</sequence>
<accession>A0A7V2B013</accession>
<gene>
    <name evidence="1" type="ORF">ENO59_04485</name>
</gene>